<dbReference type="EMBL" id="KV428074">
    <property type="protein sequence ID" value="KZT37895.1"/>
    <property type="molecule type" value="Genomic_DNA"/>
</dbReference>
<dbReference type="GO" id="GO:0008270">
    <property type="term" value="F:zinc ion binding"/>
    <property type="evidence" value="ECO:0007669"/>
    <property type="project" value="UniProtKB-KW"/>
</dbReference>
<evidence type="ECO:0000256" key="2">
    <source>
        <dbReference type="ARBA" id="ARBA00022771"/>
    </source>
</evidence>
<evidence type="ECO:0000313" key="7">
    <source>
        <dbReference type="Proteomes" id="UP000076798"/>
    </source>
</evidence>
<name>A0A166CWJ5_9AGAM</name>
<dbReference type="SUPFAM" id="SSF144232">
    <property type="entry name" value="HIT/MYND zinc finger-like"/>
    <property type="match status" value="1"/>
</dbReference>
<dbReference type="InterPro" id="IPR002893">
    <property type="entry name" value="Znf_MYND"/>
</dbReference>
<evidence type="ECO:0000256" key="4">
    <source>
        <dbReference type="PROSITE-ProRule" id="PRU00134"/>
    </source>
</evidence>
<accession>A0A166CWJ5</accession>
<sequence>MKFNITELEKQCELADDWESLGGIVSRYLEIPLSTPRDVQRILKKQSGAEAIRKLVICSQCHTSDKVFAGIMICMRNISEDSILARHIYEQNLHDLAIRFLAIPRNSRVHRIAILTFIDLLLRAPILENSYDLTIKGLPKLVRIISDPVVLMDVRESRLLRAIIPGLPDMLARLSTYKFIKEEQLSTSVVQSFQLPSLAKTLIELLLDPTRFDLSRSWGHLQFIAISLVWIGYFETKAIHNLPDQKCVTFFVALTTGSSVSLRCSGFLGLLNYRSRDYCQDCQEIQFCSPQLIYTDHSIDGPEAQMRMFAEQEMEEKNKDDGAEQVNVQAENNDSAVKADRDTVKRSICVVSPSHLYDIAMRFVDFLLQGPQSNEESYQMPYIRLFESADIMKSGALLDMIPALKSHGKECEAEVVLLGVLLSRFEQQKSTNEDREDLYLQYMTTRSMADEAVRRWPNNCYFYYAMIRGQTGEDYLEWAAKGLQCSDCTPYLKGQIHYQTSLNLFGIAVTYFSSATYDYQWWSRGANALKRAGNTISQALRCLEPGCPQERMMVILRFTTNLLIGIDTNVSELYCNQAKEALETLHTKEFTEHLELRAAIGDLLEFRAKASDDWSSFLSQMEKLDHFVVESQRFKEFQIGEIWEKPKRKQSLSKLERTRCIYQARLPQCAACGNPSMGLKVCARCGKVKYCKKACQESHWKEIHKKECKSPEIFA</sequence>
<dbReference type="AlphaFoldDB" id="A0A166CWJ5"/>
<gene>
    <name evidence="6" type="ORF">SISSUDRAFT_1047857</name>
</gene>
<evidence type="ECO:0000256" key="1">
    <source>
        <dbReference type="ARBA" id="ARBA00022723"/>
    </source>
</evidence>
<evidence type="ECO:0000259" key="5">
    <source>
        <dbReference type="PROSITE" id="PS50865"/>
    </source>
</evidence>
<keyword evidence="2 4" id="KW-0863">Zinc-finger</keyword>
<evidence type="ECO:0000313" key="6">
    <source>
        <dbReference type="EMBL" id="KZT37895.1"/>
    </source>
</evidence>
<keyword evidence="1" id="KW-0479">Metal-binding</keyword>
<evidence type="ECO:0000256" key="3">
    <source>
        <dbReference type="ARBA" id="ARBA00022833"/>
    </source>
</evidence>
<keyword evidence="7" id="KW-1185">Reference proteome</keyword>
<dbReference type="PROSITE" id="PS01360">
    <property type="entry name" value="ZF_MYND_1"/>
    <property type="match status" value="1"/>
</dbReference>
<dbReference type="PROSITE" id="PS50865">
    <property type="entry name" value="ZF_MYND_2"/>
    <property type="match status" value="1"/>
</dbReference>
<proteinExistence type="predicted"/>
<dbReference type="Pfam" id="PF01753">
    <property type="entry name" value="zf-MYND"/>
    <property type="match status" value="1"/>
</dbReference>
<reference evidence="6 7" key="1">
    <citation type="journal article" date="2016" name="Mol. Biol. Evol.">
        <title>Comparative Genomics of Early-Diverging Mushroom-Forming Fungi Provides Insights into the Origins of Lignocellulose Decay Capabilities.</title>
        <authorList>
            <person name="Nagy L.G."/>
            <person name="Riley R."/>
            <person name="Tritt A."/>
            <person name="Adam C."/>
            <person name="Daum C."/>
            <person name="Floudas D."/>
            <person name="Sun H."/>
            <person name="Yadav J.S."/>
            <person name="Pangilinan J."/>
            <person name="Larsson K.H."/>
            <person name="Matsuura K."/>
            <person name="Barry K."/>
            <person name="Labutti K."/>
            <person name="Kuo R."/>
            <person name="Ohm R.A."/>
            <person name="Bhattacharya S.S."/>
            <person name="Shirouzu T."/>
            <person name="Yoshinaga Y."/>
            <person name="Martin F.M."/>
            <person name="Grigoriev I.V."/>
            <person name="Hibbett D.S."/>
        </authorList>
    </citation>
    <scope>NUCLEOTIDE SEQUENCE [LARGE SCALE GENOMIC DNA]</scope>
    <source>
        <strain evidence="6 7">HHB10207 ss-3</strain>
    </source>
</reference>
<organism evidence="6 7">
    <name type="scientific">Sistotremastrum suecicum HHB10207 ss-3</name>
    <dbReference type="NCBI Taxonomy" id="1314776"/>
    <lineage>
        <taxon>Eukaryota</taxon>
        <taxon>Fungi</taxon>
        <taxon>Dikarya</taxon>
        <taxon>Basidiomycota</taxon>
        <taxon>Agaricomycotina</taxon>
        <taxon>Agaricomycetes</taxon>
        <taxon>Sistotremastrales</taxon>
        <taxon>Sistotremastraceae</taxon>
        <taxon>Sistotremastrum</taxon>
    </lineage>
</organism>
<dbReference type="Proteomes" id="UP000076798">
    <property type="component" value="Unassembled WGS sequence"/>
</dbReference>
<keyword evidence="3" id="KW-0862">Zinc</keyword>
<dbReference type="STRING" id="1314776.A0A166CWJ5"/>
<feature type="domain" description="MYND-type" evidence="5">
    <location>
        <begin position="669"/>
        <end position="708"/>
    </location>
</feature>
<protein>
    <recommendedName>
        <fullName evidence="5">MYND-type domain-containing protein</fullName>
    </recommendedName>
</protein>
<dbReference type="Gene3D" id="6.10.140.2220">
    <property type="match status" value="1"/>
</dbReference>